<organism evidence="8 9">
    <name type="scientific">Branchiostoma floridae</name>
    <name type="common">Florida lancelet</name>
    <name type="synonym">Amphioxus</name>
    <dbReference type="NCBI Taxonomy" id="7739"/>
    <lineage>
        <taxon>Eukaryota</taxon>
        <taxon>Metazoa</taxon>
        <taxon>Chordata</taxon>
        <taxon>Cephalochordata</taxon>
        <taxon>Leptocardii</taxon>
        <taxon>Amphioxiformes</taxon>
        <taxon>Branchiostomatidae</taxon>
        <taxon>Branchiostoma</taxon>
    </lineage>
</organism>
<protein>
    <submittedName>
        <fullName evidence="9">Myeloid differentiation primary response protein MyD88-like</fullName>
    </submittedName>
</protein>
<dbReference type="FunFam" id="3.40.50.10140:FF:000030">
    <property type="entry name" value="Toll-like receptor 5b"/>
    <property type="match status" value="1"/>
</dbReference>
<reference evidence="8" key="1">
    <citation type="journal article" date="2020" name="Nat. Ecol. Evol.">
        <title>Deeply conserved synteny resolves early events in vertebrate evolution.</title>
        <authorList>
            <person name="Simakov O."/>
            <person name="Marletaz F."/>
            <person name="Yue J.X."/>
            <person name="O'Connell B."/>
            <person name="Jenkins J."/>
            <person name="Brandt A."/>
            <person name="Calef R."/>
            <person name="Tung C.H."/>
            <person name="Huang T.K."/>
            <person name="Schmutz J."/>
            <person name="Satoh N."/>
            <person name="Yu J.K."/>
            <person name="Putnam N.H."/>
            <person name="Green R.E."/>
            <person name="Rokhsar D.S."/>
        </authorList>
    </citation>
    <scope>NUCLEOTIDE SEQUENCE [LARGE SCALE GENOMIC DNA]</scope>
    <source>
        <strain evidence="8">S238N-H82</strain>
    </source>
</reference>
<sequence length="269" mass="30704">MSEPSTRHGSTAAQEANISHDAKAESDDALQYPSAPAQRREGGEHTTASATQCKVQIVDSKSSGKDGTVGVAPPLGEHEKYHVFFCYSSADAPWVEHMVQKLESDEYGFKCCIHERDFIPGDYIINNIARSIQESQKTVFVLSRDFVNSKWCEFERQLVMSANLREENRKVIPVMLQKCDMLPDFLRHMTYLEEWTPHFFNRFIGALKGIQLNEPDSKPDGFSTFSYNPNYINGQHVLKIEPERTWGHPCCRFDDQILHAKLMSRGQKE</sequence>
<accession>A0A9J7MZD5</accession>
<dbReference type="AlphaFoldDB" id="A0A9J7MZD5"/>
<dbReference type="Proteomes" id="UP000001554">
    <property type="component" value="Chromosome 8"/>
</dbReference>
<dbReference type="PROSITE" id="PS50104">
    <property type="entry name" value="TIR"/>
    <property type="match status" value="1"/>
</dbReference>
<feature type="region of interest" description="Disordered" evidence="6">
    <location>
        <begin position="1"/>
        <end position="67"/>
    </location>
</feature>
<dbReference type="InterPro" id="IPR000157">
    <property type="entry name" value="TIR_dom"/>
</dbReference>
<dbReference type="GO" id="GO:0016020">
    <property type="term" value="C:membrane"/>
    <property type="evidence" value="ECO:0007669"/>
    <property type="project" value="UniProtKB-SubCell"/>
</dbReference>
<dbReference type="GeneID" id="118421127"/>
<keyword evidence="5" id="KW-0472">Membrane</keyword>
<feature type="compositionally biased region" description="Polar residues" evidence="6">
    <location>
        <begin position="7"/>
        <end position="17"/>
    </location>
</feature>
<reference evidence="9" key="2">
    <citation type="submission" date="2025-08" db="UniProtKB">
        <authorList>
            <consortium name="RefSeq"/>
        </authorList>
    </citation>
    <scope>IDENTIFICATION</scope>
    <source>
        <strain evidence="9">S238N-H82</strain>
        <tissue evidence="9">Testes</tissue>
    </source>
</reference>
<keyword evidence="4" id="KW-1133">Transmembrane helix</keyword>
<comment type="subcellular location">
    <subcellularLocation>
        <location evidence="1">Membrane</location>
    </subcellularLocation>
</comment>
<dbReference type="Gene3D" id="3.40.50.10140">
    <property type="entry name" value="Toll/interleukin-1 receptor homology (TIR) domain"/>
    <property type="match status" value="1"/>
</dbReference>
<dbReference type="RefSeq" id="XP_035684181.1">
    <property type="nucleotide sequence ID" value="XM_035828288.1"/>
</dbReference>
<evidence type="ECO:0000256" key="5">
    <source>
        <dbReference type="ARBA" id="ARBA00023136"/>
    </source>
</evidence>
<dbReference type="OrthoDB" id="6130900at2759"/>
<evidence type="ECO:0000256" key="3">
    <source>
        <dbReference type="ARBA" id="ARBA00022729"/>
    </source>
</evidence>
<proteinExistence type="predicted"/>
<dbReference type="SUPFAM" id="SSF52200">
    <property type="entry name" value="Toll/Interleukin receptor TIR domain"/>
    <property type="match status" value="1"/>
</dbReference>
<dbReference type="KEGG" id="bfo:118421127"/>
<feature type="domain" description="TIR" evidence="7">
    <location>
        <begin position="79"/>
        <end position="207"/>
    </location>
</feature>
<dbReference type="GO" id="GO:0007165">
    <property type="term" value="P:signal transduction"/>
    <property type="evidence" value="ECO:0007669"/>
    <property type="project" value="InterPro"/>
</dbReference>
<evidence type="ECO:0000256" key="2">
    <source>
        <dbReference type="ARBA" id="ARBA00022692"/>
    </source>
</evidence>
<name>A0A9J7MZD5_BRAFL</name>
<dbReference type="PANTHER" id="PTHR24365:SF541">
    <property type="entry name" value="PROTEIN TOLL-RELATED"/>
    <property type="match status" value="1"/>
</dbReference>
<dbReference type="PRINTS" id="PR01537">
    <property type="entry name" value="INTRLKN1R1F"/>
</dbReference>
<evidence type="ECO:0000313" key="9">
    <source>
        <dbReference type="RefSeq" id="XP_035684181.1"/>
    </source>
</evidence>
<keyword evidence="2" id="KW-0812">Transmembrane</keyword>
<evidence type="ECO:0000259" key="7">
    <source>
        <dbReference type="PROSITE" id="PS50104"/>
    </source>
</evidence>
<dbReference type="PANTHER" id="PTHR24365">
    <property type="entry name" value="TOLL-LIKE RECEPTOR"/>
    <property type="match status" value="1"/>
</dbReference>
<gene>
    <name evidence="9" type="primary">LOC118421127</name>
</gene>
<keyword evidence="8" id="KW-1185">Reference proteome</keyword>
<dbReference type="OMA" id="CCIHERD"/>
<dbReference type="InterPro" id="IPR035897">
    <property type="entry name" value="Toll_tir_struct_dom_sf"/>
</dbReference>
<evidence type="ECO:0000256" key="4">
    <source>
        <dbReference type="ARBA" id="ARBA00022989"/>
    </source>
</evidence>
<dbReference type="SMART" id="SM00255">
    <property type="entry name" value="TIR"/>
    <property type="match status" value="1"/>
</dbReference>
<evidence type="ECO:0000313" key="8">
    <source>
        <dbReference type="Proteomes" id="UP000001554"/>
    </source>
</evidence>
<evidence type="ECO:0000256" key="1">
    <source>
        <dbReference type="ARBA" id="ARBA00004370"/>
    </source>
</evidence>
<dbReference type="Pfam" id="PF13676">
    <property type="entry name" value="TIR_2"/>
    <property type="match status" value="1"/>
</dbReference>
<keyword evidence="3" id="KW-0732">Signal</keyword>
<evidence type="ECO:0000256" key="6">
    <source>
        <dbReference type="SAM" id="MobiDB-lite"/>
    </source>
</evidence>